<evidence type="ECO:0000313" key="2">
    <source>
        <dbReference type="Proteomes" id="UP000831479"/>
    </source>
</evidence>
<accession>A0AAF1D2B7</accession>
<name>A0AAF1D2B7_9BBAC</name>
<reference evidence="1" key="1">
    <citation type="journal article" date="2019" name="Genomics">
        <title>Genome sequence analysis and organization of the Hyphantria cunea granulovirus (HycuGV-Hc1) from Turkey.</title>
        <authorList>
            <person name="Gencer D."/>
            <person name="Bayramoglu Z."/>
            <person name="Nalcacioglu R."/>
            <person name="Demirbag Z."/>
            <person name="Demir I."/>
        </authorList>
    </citation>
    <scope>NUCLEOTIDE SEQUENCE</scope>
    <source>
        <strain evidence="1">Hc1</strain>
    </source>
</reference>
<sequence>MAFLVNVHRPRGTKKEIERVINDQFETLECAICFESINQNNKGFLIITSNKMADLEHLLCSECNSRFIKKDPYKRDILYRLRYPFDTDEEAHFFIENSRQFVLNEGDEAKIEEFRHKIIESATQKCIDTEFNFDLFGN</sequence>
<proteinExistence type="predicted"/>
<evidence type="ECO:0000313" key="1">
    <source>
        <dbReference type="EMBL" id="QBQ01675.1"/>
    </source>
</evidence>
<dbReference type="EMBL" id="MH923363">
    <property type="protein sequence ID" value="QBQ01675.1"/>
    <property type="molecule type" value="Genomic_DNA"/>
</dbReference>
<dbReference type="Proteomes" id="UP000831479">
    <property type="component" value="Segment"/>
</dbReference>
<keyword evidence="2" id="KW-1185">Reference proteome</keyword>
<gene>
    <name evidence="1" type="ORF">HycuGV_00122</name>
</gene>
<protein>
    <submittedName>
        <fullName evidence="1">U-box/RING-like protein</fullName>
    </submittedName>
</protein>
<dbReference type="InterPro" id="IPR008573">
    <property type="entry name" value="Baculovirus_U-box/Ring-like"/>
</dbReference>
<dbReference type="Pfam" id="PF05883">
    <property type="entry name" value="Baculo_RING"/>
    <property type="match status" value="1"/>
</dbReference>
<organism evidence="1 2">
    <name type="scientific">Hyphantria cunea granulovirus</name>
    <dbReference type="NCBI Taxonomy" id="307448"/>
    <lineage>
        <taxon>Viruses</taxon>
        <taxon>Viruses incertae sedis</taxon>
        <taxon>Naldaviricetes</taxon>
        <taxon>Lefavirales</taxon>
        <taxon>Baculoviridae</taxon>
        <taxon>Betabaculovirus</taxon>
        <taxon>Betabaculovirus hycuneae</taxon>
    </lineage>
</organism>